<evidence type="ECO:0000259" key="1">
    <source>
        <dbReference type="PROSITE" id="PS51677"/>
    </source>
</evidence>
<dbReference type="NCBIfam" id="TIGR02884">
    <property type="entry name" value="spore_pdaA"/>
    <property type="match status" value="1"/>
</dbReference>
<dbReference type="InterPro" id="IPR002509">
    <property type="entry name" value="NODB_dom"/>
</dbReference>
<dbReference type="Pfam" id="PF01522">
    <property type="entry name" value="Polysacc_deac_1"/>
    <property type="match status" value="1"/>
</dbReference>
<dbReference type="RefSeq" id="WP_093857954.1">
    <property type="nucleotide sequence ID" value="NZ_BJVZ01000020.1"/>
</dbReference>
<dbReference type="GO" id="GO:0005975">
    <property type="term" value="P:carbohydrate metabolic process"/>
    <property type="evidence" value="ECO:0007669"/>
    <property type="project" value="InterPro"/>
</dbReference>
<dbReference type="PROSITE" id="PS51677">
    <property type="entry name" value="NODB"/>
    <property type="match status" value="1"/>
</dbReference>
<dbReference type="EMBL" id="FNIG01000014">
    <property type="protein sequence ID" value="SDO00211.1"/>
    <property type="molecule type" value="Genomic_DNA"/>
</dbReference>
<dbReference type="OrthoDB" id="9812065at2"/>
<dbReference type="Gene3D" id="3.20.20.370">
    <property type="entry name" value="Glycoside hydrolase/deacetylase"/>
    <property type="match status" value="1"/>
</dbReference>
<dbReference type="Proteomes" id="UP000199334">
    <property type="component" value="Unassembled WGS sequence"/>
</dbReference>
<dbReference type="STRING" id="237069.SAMN05216498_0418"/>
<dbReference type="SUPFAM" id="SSF88713">
    <property type="entry name" value="Glycoside hydrolase/deacetylase"/>
    <property type="match status" value="1"/>
</dbReference>
<dbReference type="GO" id="GO:0016020">
    <property type="term" value="C:membrane"/>
    <property type="evidence" value="ECO:0007669"/>
    <property type="project" value="TreeGrafter"/>
</dbReference>
<dbReference type="InterPro" id="IPR050248">
    <property type="entry name" value="Polysacc_deacetylase_ArnD"/>
</dbReference>
<gene>
    <name evidence="2" type="ORF">SAMN05216498_0418</name>
</gene>
<sequence>MKRVFLGLLAIVVWFSMTIPVTSEAYGYGYKKKYNEQPPDLGFYAPLIEKYNGIYMGDPDQKKVYLTFDNGYEQGYTGTILDILKDKKVPATFFLTGNYVTDNPDLVKRMVDEGHIIGNHSNKHLDFTKSSEKEIKEDLSNLDKKIKKYTEQDSVLFFRPAKGVFNEKSLALTDELGYINVFWTVAFVDWHKDRKNGWKKSFDEVMKQIHPGAIILLHTVSQDNADALNHMIDELRKRGYEFGSLEELLWEKLVPIS</sequence>
<evidence type="ECO:0000313" key="2">
    <source>
        <dbReference type="EMBL" id="SDO00211.1"/>
    </source>
</evidence>
<accession>A0A1H0G068</accession>
<feature type="domain" description="NodB homology" evidence="1">
    <location>
        <begin position="62"/>
        <end position="243"/>
    </location>
</feature>
<dbReference type="InterPro" id="IPR014235">
    <property type="entry name" value="Spore_PdaA"/>
</dbReference>
<proteinExistence type="predicted"/>
<organism evidence="2 3">
    <name type="scientific">Tenuibacillus multivorans</name>
    <dbReference type="NCBI Taxonomy" id="237069"/>
    <lineage>
        <taxon>Bacteria</taxon>
        <taxon>Bacillati</taxon>
        <taxon>Bacillota</taxon>
        <taxon>Bacilli</taxon>
        <taxon>Bacillales</taxon>
        <taxon>Bacillaceae</taxon>
        <taxon>Tenuibacillus</taxon>
    </lineage>
</organism>
<dbReference type="PANTHER" id="PTHR10587:SF78">
    <property type="entry name" value="PEPTIDOGLYCAN-N-ACETYLMURAMIC ACID DEACETYLASE PDAA"/>
    <property type="match status" value="1"/>
</dbReference>
<dbReference type="GO" id="GO:0016810">
    <property type="term" value="F:hydrolase activity, acting on carbon-nitrogen (but not peptide) bonds"/>
    <property type="evidence" value="ECO:0007669"/>
    <property type="project" value="InterPro"/>
</dbReference>
<evidence type="ECO:0000313" key="3">
    <source>
        <dbReference type="Proteomes" id="UP000199334"/>
    </source>
</evidence>
<name>A0A1H0G068_9BACI</name>
<reference evidence="2 3" key="1">
    <citation type="submission" date="2016-10" db="EMBL/GenBank/DDBJ databases">
        <authorList>
            <person name="de Groot N.N."/>
        </authorList>
    </citation>
    <scope>NUCLEOTIDE SEQUENCE [LARGE SCALE GENOMIC DNA]</scope>
    <source>
        <strain evidence="2 3">CGMCC 1.3442</strain>
    </source>
</reference>
<dbReference type="InterPro" id="IPR011330">
    <property type="entry name" value="Glyco_hydro/deAcase_b/a-brl"/>
</dbReference>
<keyword evidence="3" id="KW-1185">Reference proteome</keyword>
<dbReference type="AlphaFoldDB" id="A0A1H0G068"/>
<dbReference type="PANTHER" id="PTHR10587">
    <property type="entry name" value="GLYCOSYL TRANSFERASE-RELATED"/>
    <property type="match status" value="1"/>
</dbReference>
<protein>
    <submittedName>
        <fullName evidence="2">Peptidoglycan-N-acetylmuramic acid deacetylase</fullName>
    </submittedName>
</protein>